<organism evidence="1 2">
    <name type="scientific">Rhizoclosmatium globosum</name>
    <dbReference type="NCBI Taxonomy" id="329046"/>
    <lineage>
        <taxon>Eukaryota</taxon>
        <taxon>Fungi</taxon>
        <taxon>Fungi incertae sedis</taxon>
        <taxon>Chytridiomycota</taxon>
        <taxon>Chytridiomycota incertae sedis</taxon>
        <taxon>Chytridiomycetes</taxon>
        <taxon>Chytridiales</taxon>
        <taxon>Chytriomycetaceae</taxon>
        <taxon>Rhizoclosmatium</taxon>
    </lineage>
</organism>
<dbReference type="STRING" id="329046.A0A1Y2CP87"/>
<dbReference type="AlphaFoldDB" id="A0A1Y2CP87"/>
<dbReference type="Proteomes" id="UP000193642">
    <property type="component" value="Unassembled WGS sequence"/>
</dbReference>
<accession>A0A1Y2CP87</accession>
<comment type="caution">
    <text evidence="1">The sequence shown here is derived from an EMBL/GenBank/DDBJ whole genome shotgun (WGS) entry which is preliminary data.</text>
</comment>
<dbReference type="InterPro" id="IPR033228">
    <property type="entry name" value="SZT2"/>
</dbReference>
<gene>
    <name evidence="1" type="ORF">BCR33DRAFT_41044</name>
</gene>
<proteinExistence type="predicted"/>
<dbReference type="GO" id="GO:0005777">
    <property type="term" value="C:peroxisome"/>
    <property type="evidence" value="ECO:0007669"/>
    <property type="project" value="InterPro"/>
</dbReference>
<keyword evidence="2" id="KW-1185">Reference proteome</keyword>
<protein>
    <submittedName>
        <fullName evidence="1">Uncharacterized protein</fullName>
    </submittedName>
</protein>
<sequence length="450" mass="51220">MVYEMISKFSADYVSYLVSLGFETLNMENYKPKASDEWISVPSFAITKDLRIEVPPLYLVKNIKGGVFIVQIGVDGFCVAINSYMLRYPSGPLNPFDEGRRYGAENESDIQFKSDCNFFKGSLHVHSFSYDFHIRYFQHILDHQPNCVIDLLDVMKTFEKYNSSRFVYARSRMLVGECLTEAQNLSASLFQYILKNPRIYGFKSISHNGVPTACFLTSEFPDFAAKHSQFEKGPFCYTVVIYMSQDTNLGSGTSLSDSETSANSHRESKLRLRYFLLIIDRENSSPLQGLDTKNQSFVNQSYAESLKEYLSGGCYLGDIAKFAEKKIEQLVEQVLRQFHHLYCLLKFCRPFATTTVTVSGVNSSQTTIQQVRQPPETPTQTVPMNGQKCSWRKYPPIPDASYRSYPLSSICLETLDFHGRNSSLSSKLDSQKRQGLSTKTPNWDGCMFCS</sequence>
<dbReference type="EMBL" id="MCGO01000011">
    <property type="protein sequence ID" value="ORY48654.1"/>
    <property type="molecule type" value="Genomic_DNA"/>
</dbReference>
<dbReference type="OrthoDB" id="43547at2759"/>
<name>A0A1Y2CP87_9FUNG</name>
<evidence type="ECO:0000313" key="2">
    <source>
        <dbReference type="Proteomes" id="UP000193642"/>
    </source>
</evidence>
<dbReference type="PANTHER" id="PTHR14918:SF3">
    <property type="entry name" value="KICSTOR COMPLEX PROTEIN SZT2"/>
    <property type="match status" value="1"/>
</dbReference>
<reference evidence="1 2" key="1">
    <citation type="submission" date="2016-07" db="EMBL/GenBank/DDBJ databases">
        <title>Pervasive Adenine N6-methylation of Active Genes in Fungi.</title>
        <authorList>
            <consortium name="DOE Joint Genome Institute"/>
            <person name="Mondo S.J."/>
            <person name="Dannebaum R.O."/>
            <person name="Kuo R.C."/>
            <person name="Labutti K."/>
            <person name="Haridas S."/>
            <person name="Kuo A."/>
            <person name="Salamov A."/>
            <person name="Ahrendt S.R."/>
            <person name="Lipzen A."/>
            <person name="Sullivan W."/>
            <person name="Andreopoulos W.B."/>
            <person name="Clum A."/>
            <person name="Lindquist E."/>
            <person name="Daum C."/>
            <person name="Ramamoorthy G.K."/>
            <person name="Gryganskyi A."/>
            <person name="Culley D."/>
            <person name="Magnuson J.K."/>
            <person name="James T.Y."/>
            <person name="O'Malley M.A."/>
            <person name="Stajich J.E."/>
            <person name="Spatafora J.W."/>
            <person name="Visel A."/>
            <person name="Grigoriev I.V."/>
        </authorList>
    </citation>
    <scope>NUCLEOTIDE SEQUENCE [LARGE SCALE GENOMIC DNA]</scope>
    <source>
        <strain evidence="1 2">JEL800</strain>
    </source>
</reference>
<dbReference type="PANTHER" id="PTHR14918">
    <property type="entry name" value="KICSTOR COMPLEX PROTEIN SZT2"/>
    <property type="match status" value="1"/>
</dbReference>
<evidence type="ECO:0000313" key="1">
    <source>
        <dbReference type="EMBL" id="ORY48654.1"/>
    </source>
</evidence>